<organism evidence="2">
    <name type="scientific">uncultured Sulfurovum sp</name>
    <dbReference type="NCBI Taxonomy" id="269237"/>
    <lineage>
        <taxon>Bacteria</taxon>
        <taxon>Pseudomonadati</taxon>
        <taxon>Campylobacterota</taxon>
        <taxon>Epsilonproteobacteria</taxon>
        <taxon>Campylobacterales</taxon>
        <taxon>Sulfurovaceae</taxon>
        <taxon>Sulfurovum</taxon>
        <taxon>environmental samples</taxon>
    </lineage>
</organism>
<dbReference type="AlphaFoldDB" id="A0A6S6RZA3"/>
<sequence length="104" mass="12307">MDNRNLFEELREGLEDAKAFEEKKITLKTTTLEPKERKVLKAEEIRSIRDKYNMSRAVFANYLRISTRTLEKWELGTSTPNEQATTLLALTDKYPDMFERFQTI</sequence>
<name>A0A6S6RZA3_9BACT</name>
<dbReference type="Pfam" id="PF01381">
    <property type="entry name" value="HTH_3"/>
    <property type="match status" value="1"/>
</dbReference>
<evidence type="ECO:0000313" key="2">
    <source>
        <dbReference type="EMBL" id="CAA6800783.1"/>
    </source>
</evidence>
<dbReference type="InterPro" id="IPR001387">
    <property type="entry name" value="Cro/C1-type_HTH"/>
</dbReference>
<evidence type="ECO:0000259" key="1">
    <source>
        <dbReference type="Pfam" id="PF01381"/>
    </source>
</evidence>
<dbReference type="Gene3D" id="1.10.260.40">
    <property type="entry name" value="lambda repressor-like DNA-binding domains"/>
    <property type="match status" value="1"/>
</dbReference>
<dbReference type="CDD" id="cd00093">
    <property type="entry name" value="HTH_XRE"/>
    <property type="match status" value="1"/>
</dbReference>
<dbReference type="EMBL" id="CACVAU010000002">
    <property type="protein sequence ID" value="CAA6800783.1"/>
    <property type="molecule type" value="Genomic_DNA"/>
</dbReference>
<dbReference type="SUPFAM" id="SSF47413">
    <property type="entry name" value="lambda repressor-like DNA-binding domains"/>
    <property type="match status" value="1"/>
</dbReference>
<protein>
    <recommendedName>
        <fullName evidence="1">HTH cro/C1-type domain-containing protein</fullName>
    </recommendedName>
</protein>
<dbReference type="GO" id="GO:0003677">
    <property type="term" value="F:DNA binding"/>
    <property type="evidence" value="ECO:0007669"/>
    <property type="project" value="InterPro"/>
</dbReference>
<accession>A0A6S6RZA3</accession>
<gene>
    <name evidence="2" type="ORF">HELGO_WM10136</name>
</gene>
<proteinExistence type="predicted"/>
<feature type="domain" description="HTH cro/C1-type" evidence="1">
    <location>
        <begin position="45"/>
        <end position="82"/>
    </location>
</feature>
<dbReference type="InterPro" id="IPR010982">
    <property type="entry name" value="Lambda_DNA-bd_dom_sf"/>
</dbReference>
<reference evidence="2" key="1">
    <citation type="submission" date="2020-01" db="EMBL/GenBank/DDBJ databases">
        <authorList>
            <person name="Meier V. D."/>
            <person name="Meier V D."/>
        </authorList>
    </citation>
    <scope>NUCLEOTIDE SEQUENCE</scope>
    <source>
        <strain evidence="2">HLG_WM_MAG_05</strain>
    </source>
</reference>